<feature type="transmembrane region" description="Helical" evidence="8">
    <location>
        <begin position="671"/>
        <end position="689"/>
    </location>
</feature>
<evidence type="ECO:0000313" key="11">
    <source>
        <dbReference type="Proteomes" id="UP001651690"/>
    </source>
</evidence>
<dbReference type="Pfam" id="PF03176">
    <property type="entry name" value="MMPL"/>
    <property type="match status" value="2"/>
</dbReference>
<dbReference type="EMBL" id="JANDBD010000001">
    <property type="protein sequence ID" value="MCP9270791.1"/>
    <property type="molecule type" value="Genomic_DNA"/>
</dbReference>
<reference evidence="10 11" key="1">
    <citation type="submission" date="2022-06" db="EMBL/GenBank/DDBJ databases">
        <title>Mycolicibacterium sp. CAU 1645 isolated from seawater.</title>
        <authorList>
            <person name="Kim W."/>
        </authorList>
    </citation>
    <scope>NUCLEOTIDE SEQUENCE [LARGE SCALE GENOMIC DNA]</scope>
    <source>
        <strain evidence="10 11">CAU 1645</strain>
    </source>
</reference>
<evidence type="ECO:0000256" key="1">
    <source>
        <dbReference type="ARBA" id="ARBA00004651"/>
    </source>
</evidence>
<evidence type="ECO:0000256" key="8">
    <source>
        <dbReference type="SAM" id="Phobius"/>
    </source>
</evidence>
<feature type="transmembrane region" description="Helical" evidence="8">
    <location>
        <begin position="286"/>
        <end position="307"/>
    </location>
</feature>
<comment type="subcellular location">
    <subcellularLocation>
        <location evidence="1">Cell membrane</location>
        <topology evidence="1">Multi-pass membrane protein</topology>
    </subcellularLocation>
</comment>
<dbReference type="PROSITE" id="PS50156">
    <property type="entry name" value="SSD"/>
    <property type="match status" value="1"/>
</dbReference>
<keyword evidence="11" id="KW-1185">Reference proteome</keyword>
<evidence type="ECO:0000313" key="10">
    <source>
        <dbReference type="EMBL" id="MCP9270791.1"/>
    </source>
</evidence>
<dbReference type="RefSeq" id="WP_255057760.1">
    <property type="nucleotide sequence ID" value="NZ_JANDBD010000001.1"/>
</dbReference>
<name>A0ABT1LV60_9MYCO</name>
<evidence type="ECO:0000256" key="6">
    <source>
        <dbReference type="ARBA" id="ARBA00023136"/>
    </source>
</evidence>
<feature type="transmembrane region" description="Helical" evidence="8">
    <location>
        <begin position="208"/>
        <end position="228"/>
    </location>
</feature>
<organism evidence="10 11">
    <name type="scientific">Mycolicibacterium arenosum</name>
    <dbReference type="NCBI Taxonomy" id="2952157"/>
    <lineage>
        <taxon>Bacteria</taxon>
        <taxon>Bacillati</taxon>
        <taxon>Actinomycetota</taxon>
        <taxon>Actinomycetes</taxon>
        <taxon>Mycobacteriales</taxon>
        <taxon>Mycobacteriaceae</taxon>
        <taxon>Mycolicibacterium</taxon>
    </lineage>
</organism>
<comment type="similarity">
    <text evidence="2">Belongs to the resistance-nodulation-cell division (RND) (TC 2.A.6) family. MmpL subfamily.</text>
</comment>
<feature type="transmembrane region" description="Helical" evidence="8">
    <location>
        <begin position="573"/>
        <end position="591"/>
    </location>
</feature>
<evidence type="ECO:0000256" key="4">
    <source>
        <dbReference type="ARBA" id="ARBA00022692"/>
    </source>
</evidence>
<feature type="transmembrane region" description="Helical" evidence="8">
    <location>
        <begin position="377"/>
        <end position="396"/>
    </location>
</feature>
<keyword evidence="5 8" id="KW-1133">Transmembrane helix</keyword>
<dbReference type="InterPro" id="IPR004869">
    <property type="entry name" value="MMPL_dom"/>
</dbReference>
<evidence type="ECO:0000256" key="5">
    <source>
        <dbReference type="ARBA" id="ARBA00022989"/>
    </source>
</evidence>
<feature type="transmembrane region" description="Helical" evidence="8">
    <location>
        <begin position="234"/>
        <end position="258"/>
    </location>
</feature>
<dbReference type="InterPro" id="IPR050545">
    <property type="entry name" value="Mycobact_MmpL"/>
</dbReference>
<gene>
    <name evidence="10" type="ORF">NM203_01175</name>
</gene>
<evidence type="ECO:0000256" key="7">
    <source>
        <dbReference type="SAM" id="MobiDB-lite"/>
    </source>
</evidence>
<dbReference type="PANTHER" id="PTHR33406">
    <property type="entry name" value="MEMBRANE PROTEIN MJ1562-RELATED"/>
    <property type="match status" value="1"/>
</dbReference>
<evidence type="ECO:0000259" key="9">
    <source>
        <dbReference type="PROSITE" id="PS50156"/>
    </source>
</evidence>
<evidence type="ECO:0000256" key="3">
    <source>
        <dbReference type="ARBA" id="ARBA00022475"/>
    </source>
</evidence>
<feature type="transmembrane region" description="Helical" evidence="8">
    <location>
        <begin position="611"/>
        <end position="632"/>
    </location>
</feature>
<keyword evidence="4 8" id="KW-0812">Transmembrane</keyword>
<feature type="domain" description="SSD" evidence="9">
    <location>
        <begin position="216"/>
        <end position="336"/>
    </location>
</feature>
<comment type="caution">
    <text evidence="10">The sequence shown here is derived from an EMBL/GenBank/DDBJ whole genome shotgun (WGS) entry which is preliminary data.</text>
</comment>
<dbReference type="Gene3D" id="1.20.1640.10">
    <property type="entry name" value="Multidrug efflux transporter AcrB transmembrane domain"/>
    <property type="match status" value="2"/>
</dbReference>
<accession>A0ABT1LV60</accession>
<feature type="region of interest" description="Disordered" evidence="7">
    <location>
        <begin position="750"/>
        <end position="771"/>
    </location>
</feature>
<dbReference type="InterPro" id="IPR000731">
    <property type="entry name" value="SSD"/>
</dbReference>
<keyword evidence="6 8" id="KW-0472">Membrane</keyword>
<dbReference type="PANTHER" id="PTHR33406:SF11">
    <property type="entry name" value="MEMBRANE PROTEIN SCO6666-RELATED"/>
    <property type="match status" value="1"/>
</dbReference>
<proteinExistence type="inferred from homology"/>
<feature type="transmembrane region" description="Helical" evidence="8">
    <location>
        <begin position="313"/>
        <end position="337"/>
    </location>
</feature>
<keyword evidence="3" id="KW-1003">Cell membrane</keyword>
<evidence type="ECO:0000256" key="2">
    <source>
        <dbReference type="ARBA" id="ARBA00010157"/>
    </source>
</evidence>
<feature type="transmembrane region" description="Helical" evidence="8">
    <location>
        <begin position="544"/>
        <end position="561"/>
    </location>
</feature>
<protein>
    <submittedName>
        <fullName evidence="10">MMPL family transporter</fullName>
    </submittedName>
</protein>
<sequence length="771" mass="81712">MLHRIALLAIAAPRRILVVAALVMVAAAVFGIPVAKSLSAGGFQDPSSESAQATALLTEKFRQGDMQMLVTITDPDGGVRGAPARDIATEIVDHLAKSPHVADVTSAWTVPPQAAAQLTSRDGKTGLIVAGITGGENDAQKYAQALIDDLGGSVYDRAGITVRAGGSAMVYSQINAQTERDLLLMEAIAIPLSFLVLVWVFGGLVAAALPMIVGGFAIVGSMSVLRLITFTTDVSIFALNLSTALGLALAIDYTLLIISRYRDELADGRSREQALIRTMSTAGRTVLFSATTVALSMAAMLLFPMYFLKSFAYAGVATVAFGAAAAVIVTPAAIWFLGDRLDALTIRGLFRKSIDTSPKPVERQFWYRSTRFVMRRAVPIGLAVVVLLLALGAPFLNVTWGFPDDRVLPTSASAHQVGDQLRNDFADDSSTAVNVVVPDATGIDTADYERYSVELSRVPDVTSVTGPAGTFVAGRQVAPPPPQGYVADGSAFLAVGSDAPLFSEASEDQLDRVHAIAGPGDRDVQVAGIAQINRDSVQAITERLPWVLGLIAVITFGLLFLLTGSVTLPLKALVLNVLSLTAAFGALVWIFQEGHLGAFGTTATGTLVANMPVLLFCIAFGLSMDYEVFLVARIREFWLELKAEAGPMTRAQARVVNDEAVALGLARTGRVITAAAIVMSISFAALIAAEVSFMRMFGVGLTLAVLVDATLVRMMLVPSFMHVMGGWNWWAPKPLARLHDRIGISEAGPLDDGIVSPKPDRSMVGTEVETR</sequence>
<dbReference type="Proteomes" id="UP001651690">
    <property type="component" value="Unassembled WGS sequence"/>
</dbReference>
<dbReference type="SUPFAM" id="SSF82866">
    <property type="entry name" value="Multidrug efflux transporter AcrB transmembrane domain"/>
    <property type="match status" value="2"/>
</dbReference>